<dbReference type="InterPro" id="IPR002645">
    <property type="entry name" value="STAS_dom"/>
</dbReference>
<evidence type="ECO:0000313" key="3">
    <source>
        <dbReference type="EMBL" id="MFC0533999.1"/>
    </source>
</evidence>
<organism evidence="3 4">
    <name type="scientific">Phytohabitans kaempferiae</name>
    <dbReference type="NCBI Taxonomy" id="1620943"/>
    <lineage>
        <taxon>Bacteria</taxon>
        <taxon>Bacillati</taxon>
        <taxon>Actinomycetota</taxon>
        <taxon>Actinomycetes</taxon>
        <taxon>Micromonosporales</taxon>
        <taxon>Micromonosporaceae</taxon>
    </lineage>
</organism>
<name>A0ABV6MHG7_9ACTN</name>
<feature type="domain" description="STAS" evidence="2">
    <location>
        <begin position="5"/>
        <end position="131"/>
    </location>
</feature>
<comment type="caution">
    <text evidence="3">The sequence shown here is derived from an EMBL/GenBank/DDBJ whole genome shotgun (WGS) entry which is preliminary data.</text>
</comment>
<dbReference type="Gene3D" id="3.30.750.24">
    <property type="entry name" value="STAS domain"/>
    <property type="match status" value="1"/>
</dbReference>
<dbReference type="EMBL" id="JBHLUH010000097">
    <property type="protein sequence ID" value="MFC0533999.1"/>
    <property type="molecule type" value="Genomic_DNA"/>
</dbReference>
<evidence type="ECO:0000259" key="2">
    <source>
        <dbReference type="PROSITE" id="PS50801"/>
    </source>
</evidence>
<dbReference type="InterPro" id="IPR003594">
    <property type="entry name" value="HATPase_dom"/>
</dbReference>
<dbReference type="RefSeq" id="WP_377262306.1">
    <property type="nucleotide sequence ID" value="NZ_JBHLUH010000097.1"/>
</dbReference>
<dbReference type="PROSITE" id="PS50801">
    <property type="entry name" value="STAS"/>
    <property type="match status" value="1"/>
</dbReference>
<dbReference type="Pfam" id="PF13581">
    <property type="entry name" value="HATPase_c_2"/>
    <property type="match status" value="1"/>
</dbReference>
<dbReference type="SUPFAM" id="SSF55874">
    <property type="entry name" value="ATPase domain of HSP90 chaperone/DNA topoisomerase II/histidine kinase"/>
    <property type="match status" value="1"/>
</dbReference>
<keyword evidence="1" id="KW-0418">Kinase</keyword>
<protein>
    <submittedName>
        <fullName evidence="3">ATP-binding protein</fullName>
    </submittedName>
</protein>
<keyword evidence="4" id="KW-1185">Reference proteome</keyword>
<dbReference type="PANTHER" id="PTHR35526:SF3">
    <property type="entry name" value="ANTI-SIGMA-F FACTOR RSBW"/>
    <property type="match status" value="1"/>
</dbReference>
<keyword evidence="1" id="KW-0723">Serine/threonine-protein kinase</keyword>
<proteinExistence type="predicted"/>
<accession>A0ABV6MHG7</accession>
<dbReference type="Gene3D" id="3.30.565.10">
    <property type="entry name" value="Histidine kinase-like ATPase, C-terminal domain"/>
    <property type="match status" value="1"/>
</dbReference>
<keyword evidence="3" id="KW-0067">ATP-binding</keyword>
<dbReference type="Proteomes" id="UP001589867">
    <property type="component" value="Unassembled WGS sequence"/>
</dbReference>
<evidence type="ECO:0000313" key="4">
    <source>
        <dbReference type="Proteomes" id="UP001589867"/>
    </source>
</evidence>
<dbReference type="GO" id="GO:0005524">
    <property type="term" value="F:ATP binding"/>
    <property type="evidence" value="ECO:0007669"/>
    <property type="project" value="UniProtKB-KW"/>
</dbReference>
<dbReference type="SUPFAM" id="SSF52091">
    <property type="entry name" value="SpoIIaa-like"/>
    <property type="match status" value="1"/>
</dbReference>
<reference evidence="3 4" key="1">
    <citation type="submission" date="2024-09" db="EMBL/GenBank/DDBJ databases">
        <authorList>
            <person name="Sun Q."/>
            <person name="Mori K."/>
        </authorList>
    </citation>
    <scope>NUCLEOTIDE SEQUENCE [LARGE SCALE GENOMIC DNA]</scope>
    <source>
        <strain evidence="3 4">TBRC 3947</strain>
    </source>
</reference>
<evidence type="ECO:0000256" key="1">
    <source>
        <dbReference type="ARBA" id="ARBA00022527"/>
    </source>
</evidence>
<dbReference type="PANTHER" id="PTHR35526">
    <property type="entry name" value="ANTI-SIGMA-F FACTOR RSBW-RELATED"/>
    <property type="match status" value="1"/>
</dbReference>
<dbReference type="InterPro" id="IPR036890">
    <property type="entry name" value="HATPase_C_sf"/>
</dbReference>
<dbReference type="InterPro" id="IPR036513">
    <property type="entry name" value="STAS_dom_sf"/>
</dbReference>
<keyword evidence="3" id="KW-0547">Nucleotide-binding</keyword>
<dbReference type="CDD" id="cd16936">
    <property type="entry name" value="HATPase_RsbW-like"/>
    <property type="match status" value="1"/>
</dbReference>
<sequence>MGRHLRCVAAHEPPLAVVRVTGRLTLRGAARLRVALLKSLAEQPFAVLVDVAGMAVDEDMSLTVFMAAARHAAAWPAAPIILCSASPEARAALCRVGADRHVTLCADLDQGRAVAARRELPEQVRDQLSASPTSVPAARRMVTALCERWELSGVVSPARLVISELVANAVRHAGTSVELTITRSRRHLHLAVRDYHRQRSPVRRPPAESEPDRRGLLLVEAVSANWGCTLLPDGKVTWASLSRAPRPVPRA</sequence>
<dbReference type="InterPro" id="IPR050267">
    <property type="entry name" value="Anti-sigma-factor_SerPK"/>
</dbReference>
<keyword evidence="1" id="KW-0808">Transferase</keyword>
<gene>
    <name evidence="3" type="ORF">ACFFIA_41015</name>
</gene>